<dbReference type="AlphaFoldDB" id="A0ABD3T8K0"/>
<dbReference type="SUPFAM" id="SSF57850">
    <property type="entry name" value="RING/U-box"/>
    <property type="match status" value="1"/>
</dbReference>
<sequence length="159" mass="18023">MSWTPSPRELSQYAVTVTFKKHDYINEMGLIDSAMRLVFYCAVTVVKLLWNCDGDEVDRDARATETSLLLSTEKIVISFYGTSEEDLESGKGSNTSSDDLYDGKLCAICYDGQRSCVFVPCGHCVTCYTCAYRIINDEIRTCPICRTIIQRVRKLHFVK</sequence>
<keyword evidence="1" id="KW-0479">Metal-binding</keyword>
<evidence type="ECO:0000256" key="1">
    <source>
        <dbReference type="ARBA" id="ARBA00022723"/>
    </source>
</evidence>
<dbReference type="Pfam" id="PF13920">
    <property type="entry name" value="zf-C3HC4_3"/>
    <property type="match status" value="1"/>
</dbReference>
<gene>
    <name evidence="6" type="ORF">ACJIZ3_008022</name>
</gene>
<evidence type="ECO:0000256" key="3">
    <source>
        <dbReference type="ARBA" id="ARBA00022833"/>
    </source>
</evidence>
<dbReference type="PANTHER" id="PTHR46858">
    <property type="entry name" value="OS05G0521000 PROTEIN"/>
    <property type="match status" value="1"/>
</dbReference>
<keyword evidence="2 4" id="KW-0863">Zinc-finger</keyword>
<dbReference type="PROSITE" id="PS50089">
    <property type="entry name" value="ZF_RING_2"/>
    <property type="match status" value="1"/>
</dbReference>
<feature type="domain" description="RING-type" evidence="5">
    <location>
        <begin position="106"/>
        <end position="146"/>
    </location>
</feature>
<reference evidence="6 7" key="1">
    <citation type="submission" date="2024-12" db="EMBL/GenBank/DDBJ databases">
        <title>The unique morphological basis and parallel evolutionary history of personate flowers in Penstemon.</title>
        <authorList>
            <person name="Depatie T.H."/>
            <person name="Wessinger C.A."/>
        </authorList>
    </citation>
    <scope>NUCLEOTIDE SEQUENCE [LARGE SCALE GENOMIC DNA]</scope>
    <source>
        <strain evidence="6">WTNN_2</strain>
        <tissue evidence="6">Leaf</tissue>
    </source>
</reference>
<evidence type="ECO:0000313" key="7">
    <source>
        <dbReference type="Proteomes" id="UP001634393"/>
    </source>
</evidence>
<organism evidence="6 7">
    <name type="scientific">Penstemon smallii</name>
    <dbReference type="NCBI Taxonomy" id="265156"/>
    <lineage>
        <taxon>Eukaryota</taxon>
        <taxon>Viridiplantae</taxon>
        <taxon>Streptophyta</taxon>
        <taxon>Embryophyta</taxon>
        <taxon>Tracheophyta</taxon>
        <taxon>Spermatophyta</taxon>
        <taxon>Magnoliopsida</taxon>
        <taxon>eudicotyledons</taxon>
        <taxon>Gunneridae</taxon>
        <taxon>Pentapetalae</taxon>
        <taxon>asterids</taxon>
        <taxon>lamiids</taxon>
        <taxon>Lamiales</taxon>
        <taxon>Plantaginaceae</taxon>
        <taxon>Cheloneae</taxon>
        <taxon>Penstemon</taxon>
    </lineage>
</organism>
<dbReference type="InterPro" id="IPR001841">
    <property type="entry name" value="Znf_RING"/>
</dbReference>
<comment type="caution">
    <text evidence="6">The sequence shown here is derived from an EMBL/GenBank/DDBJ whole genome shotgun (WGS) entry which is preliminary data.</text>
</comment>
<keyword evidence="7" id="KW-1185">Reference proteome</keyword>
<dbReference type="GO" id="GO:0008270">
    <property type="term" value="F:zinc ion binding"/>
    <property type="evidence" value="ECO:0007669"/>
    <property type="project" value="UniProtKB-KW"/>
</dbReference>
<evidence type="ECO:0000259" key="5">
    <source>
        <dbReference type="PROSITE" id="PS50089"/>
    </source>
</evidence>
<keyword evidence="3" id="KW-0862">Zinc</keyword>
<dbReference type="Proteomes" id="UP001634393">
    <property type="component" value="Unassembled WGS sequence"/>
</dbReference>
<dbReference type="PANTHER" id="PTHR46858:SF6">
    <property type="entry name" value="LIGASE, PUTATIVE-RELATED"/>
    <property type="match status" value="1"/>
</dbReference>
<evidence type="ECO:0000256" key="4">
    <source>
        <dbReference type="PROSITE-ProRule" id="PRU00175"/>
    </source>
</evidence>
<evidence type="ECO:0000256" key="2">
    <source>
        <dbReference type="ARBA" id="ARBA00022771"/>
    </source>
</evidence>
<dbReference type="SMART" id="SM00184">
    <property type="entry name" value="RING"/>
    <property type="match status" value="1"/>
</dbReference>
<name>A0ABD3T8K0_9LAMI</name>
<accession>A0ABD3T8K0</accession>
<dbReference type="Gene3D" id="3.30.40.10">
    <property type="entry name" value="Zinc/RING finger domain, C3HC4 (zinc finger)"/>
    <property type="match status" value="1"/>
</dbReference>
<dbReference type="InterPro" id="IPR013083">
    <property type="entry name" value="Znf_RING/FYVE/PHD"/>
</dbReference>
<protein>
    <recommendedName>
        <fullName evidence="5">RING-type domain-containing protein</fullName>
    </recommendedName>
</protein>
<evidence type="ECO:0000313" key="6">
    <source>
        <dbReference type="EMBL" id="KAL3833286.1"/>
    </source>
</evidence>
<dbReference type="EMBL" id="JBJXBP010000004">
    <property type="protein sequence ID" value="KAL3833286.1"/>
    <property type="molecule type" value="Genomic_DNA"/>
</dbReference>
<proteinExistence type="predicted"/>